<dbReference type="InterPro" id="IPR013106">
    <property type="entry name" value="Ig_V-set"/>
</dbReference>
<evidence type="ECO:0000256" key="1">
    <source>
        <dbReference type="ARBA" id="ARBA00004479"/>
    </source>
</evidence>
<evidence type="ECO:0000256" key="5">
    <source>
        <dbReference type="ARBA" id="ARBA00023136"/>
    </source>
</evidence>
<keyword evidence="5 9" id="KW-0472">Membrane</keyword>
<dbReference type="SUPFAM" id="SSF48726">
    <property type="entry name" value="Immunoglobulin"/>
    <property type="match status" value="1"/>
</dbReference>
<keyword evidence="2 9" id="KW-0812">Transmembrane</keyword>
<keyword evidence="12" id="KW-1185">Reference proteome</keyword>
<evidence type="ECO:0000256" key="7">
    <source>
        <dbReference type="ARBA" id="ARBA00023180"/>
    </source>
</evidence>
<dbReference type="GeneTree" id="ENSGT00800000125277"/>
<dbReference type="Proteomes" id="UP000018467">
    <property type="component" value="Unassembled WGS sequence"/>
</dbReference>
<reference evidence="12" key="2">
    <citation type="journal article" date="2014" name="Nat. Commun.">
        <title>The cavefish genome reveals candidate genes for eye loss.</title>
        <authorList>
            <person name="McGaugh S.E."/>
            <person name="Gross J.B."/>
            <person name="Aken B."/>
            <person name="Blin M."/>
            <person name="Borowsky R."/>
            <person name="Chalopin D."/>
            <person name="Hinaux H."/>
            <person name="Jeffery W.R."/>
            <person name="Keene A."/>
            <person name="Ma L."/>
            <person name="Minx P."/>
            <person name="Murphy D."/>
            <person name="O'Quin K.E."/>
            <person name="Retaux S."/>
            <person name="Rohner N."/>
            <person name="Searle S.M."/>
            <person name="Stahl B.A."/>
            <person name="Tabin C."/>
            <person name="Volff J.N."/>
            <person name="Yoshizawa M."/>
            <person name="Warren W.C."/>
        </authorList>
    </citation>
    <scope>NUCLEOTIDE SEQUENCE [LARGE SCALE GENOMIC DNA]</scope>
    <source>
        <strain evidence="12">female</strain>
    </source>
</reference>
<protein>
    <recommendedName>
        <fullName evidence="10">Immunoglobulin domain-containing protein</fullName>
    </recommendedName>
</protein>
<evidence type="ECO:0000313" key="11">
    <source>
        <dbReference type="Ensembl" id="ENSAMXP00000034315.1"/>
    </source>
</evidence>
<evidence type="ECO:0000256" key="6">
    <source>
        <dbReference type="ARBA" id="ARBA00023157"/>
    </source>
</evidence>
<dbReference type="InParanoid" id="A0A3B1IXM5"/>
<dbReference type="PANTHER" id="PTHR11494:SF7">
    <property type="entry name" value="T-CELL-SPECIFIC SURFACE GLYCOPROTEIN CD28"/>
    <property type="match status" value="1"/>
</dbReference>
<name>A0A3B1IXM5_ASTMX</name>
<proteinExistence type="predicted"/>
<accession>A0A3B1IXM5</accession>
<evidence type="ECO:0000256" key="2">
    <source>
        <dbReference type="ARBA" id="ARBA00022692"/>
    </source>
</evidence>
<dbReference type="PANTHER" id="PTHR11494">
    <property type="entry name" value="CYTOTOXIC T-LYMPHOCYTE PROTEIN"/>
    <property type="match status" value="1"/>
</dbReference>
<dbReference type="GO" id="GO:0009897">
    <property type="term" value="C:external side of plasma membrane"/>
    <property type="evidence" value="ECO:0007669"/>
    <property type="project" value="TreeGrafter"/>
</dbReference>
<dbReference type="GO" id="GO:0042129">
    <property type="term" value="P:regulation of T cell proliferation"/>
    <property type="evidence" value="ECO:0007669"/>
    <property type="project" value="InterPro"/>
</dbReference>
<evidence type="ECO:0000256" key="8">
    <source>
        <dbReference type="ARBA" id="ARBA00023319"/>
    </source>
</evidence>
<keyword evidence="6" id="KW-1015">Disulfide bond</keyword>
<dbReference type="InterPro" id="IPR013783">
    <property type="entry name" value="Ig-like_fold"/>
</dbReference>
<feature type="transmembrane region" description="Helical" evidence="9">
    <location>
        <begin position="146"/>
        <end position="168"/>
    </location>
</feature>
<evidence type="ECO:0000256" key="4">
    <source>
        <dbReference type="ARBA" id="ARBA00022989"/>
    </source>
</evidence>
<dbReference type="InterPro" id="IPR003599">
    <property type="entry name" value="Ig_sub"/>
</dbReference>
<keyword evidence="3" id="KW-0732">Signal</keyword>
<dbReference type="SMART" id="SM00409">
    <property type="entry name" value="IG"/>
    <property type="match status" value="1"/>
</dbReference>
<dbReference type="InterPro" id="IPR036179">
    <property type="entry name" value="Ig-like_dom_sf"/>
</dbReference>
<evidence type="ECO:0000259" key="10">
    <source>
        <dbReference type="SMART" id="SM00409"/>
    </source>
</evidence>
<evidence type="ECO:0000256" key="9">
    <source>
        <dbReference type="SAM" id="Phobius"/>
    </source>
</evidence>
<dbReference type="GO" id="GO:0050852">
    <property type="term" value="P:T cell receptor signaling pathway"/>
    <property type="evidence" value="ECO:0007669"/>
    <property type="project" value="TreeGrafter"/>
</dbReference>
<dbReference type="Pfam" id="PF07686">
    <property type="entry name" value="V-set"/>
    <property type="match status" value="1"/>
</dbReference>
<keyword evidence="7" id="KW-0325">Glycoprotein</keyword>
<keyword evidence="8" id="KW-0393">Immunoglobulin domain</keyword>
<reference evidence="11" key="3">
    <citation type="submission" date="2025-08" db="UniProtKB">
        <authorList>
            <consortium name="Ensembl"/>
        </authorList>
    </citation>
    <scope>IDENTIFICATION</scope>
</reference>
<evidence type="ECO:0000313" key="12">
    <source>
        <dbReference type="Proteomes" id="UP000018467"/>
    </source>
</evidence>
<dbReference type="InterPro" id="IPR040216">
    <property type="entry name" value="CTLA4/CD28"/>
</dbReference>
<dbReference type="Gene3D" id="2.60.40.10">
    <property type="entry name" value="Immunoglobulins"/>
    <property type="match status" value="1"/>
</dbReference>
<keyword evidence="4 9" id="KW-1133">Transmembrane helix</keyword>
<sequence>SLSLLHSHIDCGFLCTENTVQSTTSAHVVHLGMTTTINCDYNKTSEKETFRVYLRREQLLCSYFHQLKSWRKQSCKENIRLIWIPETEEVSFELVNLQINDTGVYTCAVERLTPPPVQTLGNQRTSLHVIGHCFIRYLGDITASHLYLYFFILKILLHLAYCFFVLFCRLNSKTKYRLFYFCILIQYCS</sequence>
<dbReference type="Ensembl" id="ENSAMXT00000035398.1">
    <property type="protein sequence ID" value="ENSAMXP00000034315.1"/>
    <property type="gene ID" value="ENSAMXG00000039297.1"/>
</dbReference>
<dbReference type="Bgee" id="ENSAMXG00000039297">
    <property type="expression patterns" value="Expressed in bone element and 2 other cell types or tissues"/>
</dbReference>
<evidence type="ECO:0000256" key="3">
    <source>
        <dbReference type="ARBA" id="ARBA00022729"/>
    </source>
</evidence>
<feature type="domain" description="Immunoglobulin" evidence="10">
    <location>
        <begin position="24"/>
        <end position="130"/>
    </location>
</feature>
<organism evidence="11 12">
    <name type="scientific">Astyanax mexicanus</name>
    <name type="common">Blind cave fish</name>
    <name type="synonym">Astyanax fasciatus mexicanus</name>
    <dbReference type="NCBI Taxonomy" id="7994"/>
    <lineage>
        <taxon>Eukaryota</taxon>
        <taxon>Metazoa</taxon>
        <taxon>Chordata</taxon>
        <taxon>Craniata</taxon>
        <taxon>Vertebrata</taxon>
        <taxon>Euteleostomi</taxon>
        <taxon>Actinopterygii</taxon>
        <taxon>Neopterygii</taxon>
        <taxon>Teleostei</taxon>
        <taxon>Ostariophysi</taxon>
        <taxon>Characiformes</taxon>
        <taxon>Characoidei</taxon>
        <taxon>Acestrorhamphidae</taxon>
        <taxon>Acestrorhamphinae</taxon>
        <taxon>Astyanax</taxon>
    </lineage>
</organism>
<comment type="subcellular location">
    <subcellularLocation>
        <location evidence="1">Membrane</location>
        <topology evidence="1">Single-pass type I membrane protein</topology>
    </subcellularLocation>
</comment>
<dbReference type="AlphaFoldDB" id="A0A3B1IXM5"/>
<reference evidence="12" key="1">
    <citation type="submission" date="2013-03" db="EMBL/GenBank/DDBJ databases">
        <authorList>
            <person name="Jeffery W."/>
            <person name="Warren W."/>
            <person name="Wilson R.K."/>
        </authorList>
    </citation>
    <scope>NUCLEOTIDE SEQUENCE</scope>
    <source>
        <strain evidence="12">female</strain>
    </source>
</reference>
<reference evidence="11" key="4">
    <citation type="submission" date="2025-09" db="UniProtKB">
        <authorList>
            <consortium name="Ensembl"/>
        </authorList>
    </citation>
    <scope>IDENTIFICATION</scope>
</reference>